<feature type="region of interest" description="Disordered" evidence="1">
    <location>
        <begin position="733"/>
        <end position="752"/>
    </location>
</feature>
<dbReference type="AlphaFoldDB" id="A0AAD6ITX5"/>
<sequence length="802" mass="86846">MSIEATLGLPRPSTKFEMERPMSSRSASSSSESLTESSKKGKPRFSSTTLKYSQKPLPTPPDSAGLEGYKLQLTLMPPTPGQTPSGYAAQSVKTTKKALPYLLTVEDMEDDTECFSPSSTNYSAPSEFGGSNYSRGRDLESEAGDVPSIPPLSFVSKTAPTKRKSSRLSIQTSATDLLKESSIDETIVPKPLNLKRINEDRKASLANSSAPMSAVLAPPTPSLPLSKAVRNSGMSLAERRARAKSGANIPIPTPLASPNQTESKEGLPTSPPPLTSRSAAHVEAGRLATPRTATPRTATFGPIPKPEVSTPRSATFATLPAPPTCAAAMPTPRSAAMFSPNRQQVFGSYIPHQNVPVTSPAKASFKSPQSATFSPRSIAFSPIHEDVDREKLRTPIAVNMLVERAQEHQQGFVSGLMSPVIMNQFQTLWNVANAQVLINQTFQMGMFREDSFTFTGAEHYTFGADATAAFYRLSAHPSHQQDALFSDLKIHRANPATQFEVPVIHLQLEAPTLESSGVVALIYPQVAGMLQDKKPDIKKQPKLDVGEEAECCRLVYEPGKGFALFHPAKDEEGGWLNIAITGRVGFDVIGANGTISICSSTHDDPLVTLDFATAQLTINTAACNTIHSFYIVDVAVAAVMTVATVEGRRLRAIQEDLDQILAYELATDTQSPQAEGPFQPDFDFSFATAVGRKPLHANKKRAGDARKKSGISRALDGFLKALTRFLKSLGGKKQKKNRISSEATNWTPPKQKAANRLDEFQFPFQQESRDSSLSNESNYPTTHLPRPPSAAYLPRRSSDVMV</sequence>
<keyword evidence="3" id="KW-1185">Reference proteome</keyword>
<feature type="region of interest" description="Disordered" evidence="1">
    <location>
        <begin position="204"/>
        <end position="319"/>
    </location>
</feature>
<name>A0AAD6ITX5_DREDA</name>
<organism evidence="2 3">
    <name type="scientific">Drechslerella dactyloides</name>
    <name type="common">Nematode-trapping fungus</name>
    <name type="synonym">Arthrobotrys dactyloides</name>
    <dbReference type="NCBI Taxonomy" id="74499"/>
    <lineage>
        <taxon>Eukaryota</taxon>
        <taxon>Fungi</taxon>
        <taxon>Dikarya</taxon>
        <taxon>Ascomycota</taxon>
        <taxon>Pezizomycotina</taxon>
        <taxon>Orbiliomycetes</taxon>
        <taxon>Orbiliales</taxon>
        <taxon>Orbiliaceae</taxon>
        <taxon>Drechslerella</taxon>
    </lineage>
</organism>
<feature type="compositionally biased region" description="Polar residues" evidence="1">
    <location>
        <begin position="766"/>
        <end position="781"/>
    </location>
</feature>
<accession>A0AAD6ITX5</accession>
<feature type="region of interest" description="Disordered" evidence="1">
    <location>
        <begin position="766"/>
        <end position="802"/>
    </location>
</feature>
<evidence type="ECO:0000313" key="2">
    <source>
        <dbReference type="EMBL" id="KAJ6258599.1"/>
    </source>
</evidence>
<comment type="caution">
    <text evidence="2">The sequence shown here is derived from an EMBL/GenBank/DDBJ whole genome shotgun (WGS) entry which is preliminary data.</text>
</comment>
<feature type="region of interest" description="Disordered" evidence="1">
    <location>
        <begin position="110"/>
        <end position="189"/>
    </location>
</feature>
<protein>
    <submittedName>
        <fullName evidence="2">Uncharacterized protein</fullName>
    </submittedName>
</protein>
<proteinExistence type="predicted"/>
<feature type="compositionally biased region" description="Low complexity" evidence="1">
    <location>
        <begin position="23"/>
        <end position="36"/>
    </location>
</feature>
<gene>
    <name evidence="2" type="ORF">Dda_6646</name>
</gene>
<dbReference type="EMBL" id="JAQGDS010000008">
    <property type="protein sequence ID" value="KAJ6258599.1"/>
    <property type="molecule type" value="Genomic_DNA"/>
</dbReference>
<dbReference type="Proteomes" id="UP001221413">
    <property type="component" value="Unassembled WGS sequence"/>
</dbReference>
<feature type="compositionally biased region" description="Polar residues" evidence="1">
    <location>
        <begin position="115"/>
        <end position="134"/>
    </location>
</feature>
<feature type="region of interest" description="Disordered" evidence="1">
    <location>
        <begin position="1"/>
        <end position="66"/>
    </location>
</feature>
<evidence type="ECO:0000313" key="3">
    <source>
        <dbReference type="Proteomes" id="UP001221413"/>
    </source>
</evidence>
<feature type="compositionally biased region" description="Low complexity" evidence="1">
    <location>
        <begin position="288"/>
        <end position="299"/>
    </location>
</feature>
<reference evidence="2" key="1">
    <citation type="submission" date="2023-01" db="EMBL/GenBank/DDBJ databases">
        <title>The chitinases involved in constricting ring structure development in the nematode-trapping fungus Drechslerella dactyloides.</title>
        <authorList>
            <person name="Wang R."/>
            <person name="Zhang L."/>
            <person name="Tang P."/>
            <person name="Li S."/>
            <person name="Liang L."/>
        </authorList>
    </citation>
    <scope>NUCLEOTIDE SEQUENCE</scope>
    <source>
        <strain evidence="2">YMF1.00031</strain>
    </source>
</reference>
<evidence type="ECO:0000256" key="1">
    <source>
        <dbReference type="SAM" id="MobiDB-lite"/>
    </source>
</evidence>